<dbReference type="InterPro" id="IPR011711">
    <property type="entry name" value="GntR_C"/>
</dbReference>
<reference evidence="5 6" key="1">
    <citation type="submission" date="2021-03" db="EMBL/GenBank/DDBJ databases">
        <title>Genomic Encyclopedia of Type Strains, Phase IV (KMG-IV): sequencing the most valuable type-strain genomes for metagenomic binning, comparative biology and taxonomic classification.</title>
        <authorList>
            <person name="Goeker M."/>
        </authorList>
    </citation>
    <scope>NUCLEOTIDE SEQUENCE [LARGE SCALE GENOMIC DNA]</scope>
    <source>
        <strain evidence="5 6">DSM 24738</strain>
    </source>
</reference>
<dbReference type="Proteomes" id="UP001519343">
    <property type="component" value="Unassembled WGS sequence"/>
</dbReference>
<dbReference type="InterPro" id="IPR000524">
    <property type="entry name" value="Tscrpt_reg_HTH_GntR"/>
</dbReference>
<evidence type="ECO:0000313" key="5">
    <source>
        <dbReference type="EMBL" id="MBP1933893.1"/>
    </source>
</evidence>
<dbReference type="InterPro" id="IPR008920">
    <property type="entry name" value="TF_FadR/GntR_C"/>
</dbReference>
<proteinExistence type="predicted"/>
<dbReference type="CDD" id="cd07377">
    <property type="entry name" value="WHTH_GntR"/>
    <property type="match status" value="1"/>
</dbReference>
<dbReference type="GO" id="GO:0003677">
    <property type="term" value="F:DNA binding"/>
    <property type="evidence" value="ECO:0007669"/>
    <property type="project" value="UniProtKB-KW"/>
</dbReference>
<dbReference type="SMART" id="SM00895">
    <property type="entry name" value="FCD"/>
    <property type="match status" value="1"/>
</dbReference>
<evidence type="ECO:0000256" key="3">
    <source>
        <dbReference type="ARBA" id="ARBA00023163"/>
    </source>
</evidence>
<evidence type="ECO:0000313" key="6">
    <source>
        <dbReference type="Proteomes" id="UP001519343"/>
    </source>
</evidence>
<gene>
    <name evidence="5" type="ORF">J2Z37_003910</name>
</gene>
<dbReference type="PRINTS" id="PR00035">
    <property type="entry name" value="HTHGNTR"/>
</dbReference>
<sequence>MTIKRPVTVREYVYEQLKSNILSGVYRPGQRLIEATLAEELEVSRTPIRDALNRLEIDGLITTSPHKGIFVTKITKRDVQDFYQTRAVLEGLSAKLAAEVAEEKELEEFKLLLTEMEHIFERDREQINYKEIAQSNVKFHQKICKMSKNDVLFRMLGSLDSAITLIRSTSWTNYNRKFQTYLEHQEIAKAILERNGELAQRKAEEHIFSAWKSAEIALQKQEEEE</sequence>
<feature type="domain" description="HTH gntR-type" evidence="4">
    <location>
        <begin position="7"/>
        <end position="74"/>
    </location>
</feature>
<dbReference type="EMBL" id="JAGGKT010000014">
    <property type="protein sequence ID" value="MBP1933893.1"/>
    <property type="molecule type" value="Genomic_DNA"/>
</dbReference>
<dbReference type="PANTHER" id="PTHR43537">
    <property type="entry name" value="TRANSCRIPTIONAL REGULATOR, GNTR FAMILY"/>
    <property type="match status" value="1"/>
</dbReference>
<evidence type="ECO:0000256" key="2">
    <source>
        <dbReference type="ARBA" id="ARBA00023125"/>
    </source>
</evidence>
<organism evidence="5 6">
    <name type="scientific">Ammoniphilus resinae</name>
    <dbReference type="NCBI Taxonomy" id="861532"/>
    <lineage>
        <taxon>Bacteria</taxon>
        <taxon>Bacillati</taxon>
        <taxon>Bacillota</taxon>
        <taxon>Bacilli</taxon>
        <taxon>Bacillales</taxon>
        <taxon>Paenibacillaceae</taxon>
        <taxon>Aneurinibacillus group</taxon>
        <taxon>Ammoniphilus</taxon>
    </lineage>
</organism>
<dbReference type="PANTHER" id="PTHR43537:SF24">
    <property type="entry name" value="GLUCONATE OPERON TRANSCRIPTIONAL REPRESSOR"/>
    <property type="match status" value="1"/>
</dbReference>
<dbReference type="SUPFAM" id="SSF46785">
    <property type="entry name" value="Winged helix' DNA-binding domain"/>
    <property type="match status" value="1"/>
</dbReference>
<accession>A0ABS4GUG0</accession>
<evidence type="ECO:0000259" key="4">
    <source>
        <dbReference type="PROSITE" id="PS50949"/>
    </source>
</evidence>
<dbReference type="Pfam" id="PF00392">
    <property type="entry name" value="GntR"/>
    <property type="match status" value="1"/>
</dbReference>
<dbReference type="Pfam" id="PF07729">
    <property type="entry name" value="FCD"/>
    <property type="match status" value="1"/>
</dbReference>
<comment type="caution">
    <text evidence="5">The sequence shown here is derived from an EMBL/GenBank/DDBJ whole genome shotgun (WGS) entry which is preliminary data.</text>
</comment>
<dbReference type="SMART" id="SM00345">
    <property type="entry name" value="HTH_GNTR"/>
    <property type="match status" value="1"/>
</dbReference>
<dbReference type="InterPro" id="IPR036388">
    <property type="entry name" value="WH-like_DNA-bd_sf"/>
</dbReference>
<keyword evidence="1" id="KW-0805">Transcription regulation</keyword>
<dbReference type="RefSeq" id="WP_209811908.1">
    <property type="nucleotide sequence ID" value="NZ_JAGGKT010000014.1"/>
</dbReference>
<dbReference type="PROSITE" id="PS50949">
    <property type="entry name" value="HTH_GNTR"/>
    <property type="match status" value="1"/>
</dbReference>
<keyword evidence="3" id="KW-0804">Transcription</keyword>
<dbReference type="Gene3D" id="1.10.10.10">
    <property type="entry name" value="Winged helix-like DNA-binding domain superfamily/Winged helix DNA-binding domain"/>
    <property type="match status" value="1"/>
</dbReference>
<protein>
    <submittedName>
        <fullName evidence="5">DNA-binding GntR family transcriptional regulator</fullName>
    </submittedName>
</protein>
<dbReference type="InterPro" id="IPR036390">
    <property type="entry name" value="WH_DNA-bd_sf"/>
</dbReference>
<keyword evidence="2 5" id="KW-0238">DNA-binding</keyword>
<name>A0ABS4GUG0_9BACL</name>
<keyword evidence="6" id="KW-1185">Reference proteome</keyword>
<dbReference type="SUPFAM" id="SSF48008">
    <property type="entry name" value="GntR ligand-binding domain-like"/>
    <property type="match status" value="1"/>
</dbReference>
<dbReference type="Gene3D" id="1.20.120.530">
    <property type="entry name" value="GntR ligand-binding domain-like"/>
    <property type="match status" value="1"/>
</dbReference>
<evidence type="ECO:0000256" key="1">
    <source>
        <dbReference type="ARBA" id="ARBA00023015"/>
    </source>
</evidence>